<dbReference type="Proteomes" id="UP000824109">
    <property type="component" value="Unassembled WGS sequence"/>
</dbReference>
<evidence type="ECO:0000256" key="1">
    <source>
        <dbReference type="SAM" id="Coils"/>
    </source>
</evidence>
<sequence>MDAETKQMFELMLSRFDDLEGKIQEVRNELKAEIQDVRTELYEVRDGLKAEIQDVRTELYEVRDGLKAEIQDIRAELKKNSEETARLSKEVNRNTIVIEGHIDKAINVLADAYAFNSEKLKGMDINAVKDNADIALTSVRLLSDNYHMLCDRVGQLEKKIS</sequence>
<keyword evidence="1" id="KW-0175">Coiled coil</keyword>
<proteinExistence type="predicted"/>
<reference evidence="2" key="1">
    <citation type="submission" date="2020-10" db="EMBL/GenBank/DDBJ databases">
        <authorList>
            <person name="Gilroy R."/>
        </authorList>
    </citation>
    <scope>NUCLEOTIDE SEQUENCE</scope>
    <source>
        <strain evidence="2">USAMLcec3-3695</strain>
    </source>
</reference>
<comment type="caution">
    <text evidence="2">The sequence shown here is derived from an EMBL/GenBank/DDBJ whole genome shotgun (WGS) entry which is preliminary data.</text>
</comment>
<dbReference type="SUPFAM" id="SSF47162">
    <property type="entry name" value="Apolipoprotein"/>
    <property type="match status" value="1"/>
</dbReference>
<reference evidence="2" key="2">
    <citation type="journal article" date="2021" name="PeerJ">
        <title>Extensive microbial diversity within the chicken gut microbiome revealed by metagenomics and culture.</title>
        <authorList>
            <person name="Gilroy R."/>
            <person name="Ravi A."/>
            <person name="Getino M."/>
            <person name="Pursley I."/>
            <person name="Horton D.L."/>
            <person name="Alikhan N.F."/>
            <person name="Baker D."/>
            <person name="Gharbi K."/>
            <person name="Hall N."/>
            <person name="Watson M."/>
            <person name="Adriaenssens E.M."/>
            <person name="Foster-Nyarko E."/>
            <person name="Jarju S."/>
            <person name="Secka A."/>
            <person name="Antonio M."/>
            <person name="Oren A."/>
            <person name="Chaudhuri R.R."/>
            <person name="La Ragione R."/>
            <person name="Hildebrand F."/>
            <person name="Pallen M.J."/>
        </authorList>
    </citation>
    <scope>NUCLEOTIDE SEQUENCE</scope>
    <source>
        <strain evidence="2">USAMLcec3-3695</strain>
    </source>
</reference>
<gene>
    <name evidence="2" type="ORF">IAA61_06140</name>
</gene>
<dbReference type="AlphaFoldDB" id="A0A9D1MBZ3"/>
<organism evidence="2 3">
    <name type="scientific">Candidatus Ornithomonoglobus merdipullorum</name>
    <dbReference type="NCBI Taxonomy" id="2840895"/>
    <lineage>
        <taxon>Bacteria</taxon>
        <taxon>Bacillati</taxon>
        <taxon>Bacillota</taxon>
        <taxon>Clostridia</taxon>
        <taxon>Candidatus Ornithomonoglobus</taxon>
    </lineage>
</organism>
<evidence type="ECO:0000313" key="2">
    <source>
        <dbReference type="EMBL" id="HIU57375.1"/>
    </source>
</evidence>
<feature type="coiled-coil region" evidence="1">
    <location>
        <begin position="9"/>
        <end position="90"/>
    </location>
</feature>
<dbReference type="EMBL" id="DVNB01000064">
    <property type="protein sequence ID" value="HIU57375.1"/>
    <property type="molecule type" value="Genomic_DNA"/>
</dbReference>
<protein>
    <submittedName>
        <fullName evidence="2">Uncharacterized protein</fullName>
    </submittedName>
</protein>
<accession>A0A9D1MBZ3</accession>
<evidence type="ECO:0000313" key="3">
    <source>
        <dbReference type="Proteomes" id="UP000824109"/>
    </source>
</evidence>
<dbReference type="Gene3D" id="1.20.120.20">
    <property type="entry name" value="Apolipoprotein"/>
    <property type="match status" value="1"/>
</dbReference>
<name>A0A9D1MBZ3_9FIRM</name>